<protein>
    <submittedName>
        <fullName evidence="2">Uncharacterized protein</fullName>
    </submittedName>
</protein>
<feature type="transmembrane region" description="Helical" evidence="1">
    <location>
        <begin position="48"/>
        <end position="67"/>
    </location>
</feature>
<dbReference type="EMBL" id="VNHO01000044">
    <property type="protein sequence ID" value="TYP47674.1"/>
    <property type="molecule type" value="Genomic_DNA"/>
</dbReference>
<organism evidence="2 3">
    <name type="scientific">Thermosediminibacter litoriperuensis</name>
    <dbReference type="NCBI Taxonomy" id="291989"/>
    <lineage>
        <taxon>Bacteria</taxon>
        <taxon>Bacillati</taxon>
        <taxon>Bacillota</taxon>
        <taxon>Clostridia</taxon>
        <taxon>Thermosediminibacterales</taxon>
        <taxon>Thermosediminibacteraceae</taxon>
        <taxon>Thermosediminibacter</taxon>
    </lineage>
</organism>
<proteinExistence type="predicted"/>
<dbReference type="AlphaFoldDB" id="A0A5S5AGL6"/>
<feature type="transmembrane region" description="Helical" evidence="1">
    <location>
        <begin position="74"/>
        <end position="95"/>
    </location>
</feature>
<dbReference type="Proteomes" id="UP000322294">
    <property type="component" value="Unassembled WGS sequence"/>
</dbReference>
<evidence type="ECO:0000313" key="3">
    <source>
        <dbReference type="Proteomes" id="UP000322294"/>
    </source>
</evidence>
<keyword evidence="1" id="KW-0812">Transmembrane</keyword>
<keyword evidence="1" id="KW-1133">Transmembrane helix</keyword>
<feature type="transmembrane region" description="Helical" evidence="1">
    <location>
        <begin position="130"/>
        <end position="148"/>
    </location>
</feature>
<gene>
    <name evidence="2" type="ORF">LZ11_02395</name>
</gene>
<dbReference type="RefSeq" id="WP_425473438.1">
    <property type="nucleotide sequence ID" value="NZ_VNHO01000044.1"/>
</dbReference>
<name>A0A5S5AGL6_9FIRM</name>
<evidence type="ECO:0000313" key="2">
    <source>
        <dbReference type="EMBL" id="TYP47674.1"/>
    </source>
</evidence>
<reference evidence="2 3" key="1">
    <citation type="submission" date="2019-07" db="EMBL/GenBank/DDBJ databases">
        <title>Genomic Encyclopedia of Type Strains, Phase I: the one thousand microbial genomes (KMG-I) project.</title>
        <authorList>
            <person name="Kyrpides N."/>
        </authorList>
    </citation>
    <scope>NUCLEOTIDE SEQUENCE [LARGE SCALE GENOMIC DNA]</scope>
    <source>
        <strain evidence="2 3">DSM 16647</strain>
    </source>
</reference>
<sequence>MGFCGYYYFCLEQNTQSRGNTCFCFFVGMLLTYYIYSMKLFGFFPIYYFIRWGLIALVSSLAAYLVWFSRGKGCIAALCAALPIGLLAAEGYSFLYTFSPGHFFDLCAALLLFCILPSSKHQYLKTLPPVIFIVLALRNFNILSYLSGGL</sequence>
<evidence type="ECO:0000256" key="1">
    <source>
        <dbReference type="SAM" id="Phobius"/>
    </source>
</evidence>
<feature type="transmembrane region" description="Helical" evidence="1">
    <location>
        <begin position="20"/>
        <end position="36"/>
    </location>
</feature>
<accession>A0A5S5AGL6</accession>
<keyword evidence="3" id="KW-1185">Reference proteome</keyword>
<comment type="caution">
    <text evidence="2">The sequence shown here is derived from an EMBL/GenBank/DDBJ whole genome shotgun (WGS) entry which is preliminary data.</text>
</comment>
<keyword evidence="1" id="KW-0472">Membrane</keyword>